<keyword evidence="2" id="KW-0378">Hydrolase</keyword>
<keyword evidence="1" id="KW-0479">Metal-binding</keyword>
<dbReference type="NCBIfam" id="NF008359">
    <property type="entry name" value="PRK11148.1"/>
    <property type="match status" value="1"/>
</dbReference>
<evidence type="ECO:0000259" key="5">
    <source>
        <dbReference type="Pfam" id="PF00149"/>
    </source>
</evidence>
<dbReference type="Gene3D" id="3.60.21.10">
    <property type="match status" value="1"/>
</dbReference>
<evidence type="ECO:0000256" key="1">
    <source>
        <dbReference type="ARBA" id="ARBA00022723"/>
    </source>
</evidence>
<dbReference type="SUPFAM" id="SSF56300">
    <property type="entry name" value="Metallo-dependent phosphatases"/>
    <property type="match status" value="1"/>
</dbReference>
<dbReference type="PANTHER" id="PTHR42988">
    <property type="entry name" value="PHOSPHOHYDROLASE"/>
    <property type="match status" value="1"/>
</dbReference>
<evidence type="ECO:0000256" key="3">
    <source>
        <dbReference type="ARBA" id="ARBA00023004"/>
    </source>
</evidence>
<dbReference type="InterPro" id="IPR050884">
    <property type="entry name" value="CNP_phosphodiesterase-III"/>
</dbReference>
<gene>
    <name evidence="6" type="ORF">C0039_01390</name>
</gene>
<comment type="similarity">
    <text evidence="4">Belongs to the cyclic nucleotide phosphodiesterase class-III family.</text>
</comment>
<proteinExistence type="inferred from homology"/>
<dbReference type="InterPro" id="IPR029052">
    <property type="entry name" value="Metallo-depent_PP-like"/>
</dbReference>
<keyword evidence="7" id="KW-1185">Reference proteome</keyword>
<dbReference type="GO" id="GO:0046872">
    <property type="term" value="F:metal ion binding"/>
    <property type="evidence" value="ECO:0007669"/>
    <property type="project" value="UniProtKB-KW"/>
</dbReference>
<dbReference type="InterPro" id="IPR004843">
    <property type="entry name" value="Calcineurin-like_PHP"/>
</dbReference>
<protein>
    <submittedName>
        <fullName evidence="6">3',5'-cyclic-AMP phosphodiesterase</fullName>
    </submittedName>
</protein>
<dbReference type="InterPro" id="IPR026575">
    <property type="entry name" value="GpdQ/CpdA-like"/>
</dbReference>
<dbReference type="OrthoDB" id="9784378at2"/>
<evidence type="ECO:0000256" key="4">
    <source>
        <dbReference type="ARBA" id="ARBA00025742"/>
    </source>
</evidence>
<accession>A0A2N5X949</accession>
<feature type="domain" description="Calcineurin-like phosphoesterase" evidence="5">
    <location>
        <begin position="22"/>
        <end position="211"/>
    </location>
</feature>
<evidence type="ECO:0000256" key="2">
    <source>
        <dbReference type="ARBA" id="ARBA00022801"/>
    </source>
</evidence>
<sequence length="281" mass="30871">MSNPSTSAGPCKLTTAGDTVHLVQLTDTHLCAERGGTLLDMDTDRSLQLVIEHVLQERPVIDGLLCTGDLSDRGSRDAYLRLTEYLQAFSAESFWLPGNHDDRGQMETALQGQGCLCGEVQAGDWQVLMLDSQIPGEVGGELGELEQQRLLAALERAQAEGLFTLVCLHHQPVSIGSAWIDQQKLADAERFWETLERFAGVRGVLWGHVHQEIDWLRGDIALMASPSTCVQFAPGSERFKADDRPPGYRWLELCKDGSINTGISRVTDATFTVDLESGGYL</sequence>
<dbReference type="Pfam" id="PF00149">
    <property type="entry name" value="Metallophos"/>
    <property type="match status" value="1"/>
</dbReference>
<dbReference type="AlphaFoldDB" id="A0A2N5X949"/>
<reference evidence="6 7" key="1">
    <citation type="submission" date="2018-01" db="EMBL/GenBank/DDBJ databases">
        <title>The draft genome sequence of Halioglobus lutimaris HF004.</title>
        <authorList>
            <person name="Du Z.-J."/>
            <person name="Shi M.-J."/>
        </authorList>
    </citation>
    <scope>NUCLEOTIDE SEQUENCE [LARGE SCALE GENOMIC DNA]</scope>
    <source>
        <strain evidence="6 7">HF004</strain>
    </source>
</reference>
<dbReference type="PANTHER" id="PTHR42988:SF2">
    <property type="entry name" value="CYCLIC NUCLEOTIDE PHOSPHODIESTERASE CBUA0032-RELATED"/>
    <property type="match status" value="1"/>
</dbReference>
<dbReference type="Proteomes" id="UP000235005">
    <property type="component" value="Unassembled WGS sequence"/>
</dbReference>
<dbReference type="EMBL" id="PKUS01000001">
    <property type="protein sequence ID" value="PLW71011.1"/>
    <property type="molecule type" value="Genomic_DNA"/>
</dbReference>
<keyword evidence="3" id="KW-0408">Iron</keyword>
<comment type="caution">
    <text evidence="6">The sequence shown here is derived from an EMBL/GenBank/DDBJ whole genome shotgun (WGS) entry which is preliminary data.</text>
</comment>
<organism evidence="6 7">
    <name type="scientific">Pseudohalioglobus lutimaris</name>
    <dbReference type="NCBI Taxonomy" id="1737061"/>
    <lineage>
        <taxon>Bacteria</taxon>
        <taxon>Pseudomonadati</taxon>
        <taxon>Pseudomonadota</taxon>
        <taxon>Gammaproteobacteria</taxon>
        <taxon>Cellvibrionales</taxon>
        <taxon>Halieaceae</taxon>
        <taxon>Pseudohalioglobus</taxon>
    </lineage>
</organism>
<evidence type="ECO:0000313" key="6">
    <source>
        <dbReference type="EMBL" id="PLW71011.1"/>
    </source>
</evidence>
<dbReference type="GO" id="GO:0004112">
    <property type="term" value="F:cyclic-nucleotide phosphodiesterase activity"/>
    <property type="evidence" value="ECO:0007669"/>
    <property type="project" value="InterPro"/>
</dbReference>
<name>A0A2N5X949_9GAMM</name>
<dbReference type="CDD" id="cd07402">
    <property type="entry name" value="MPP_GpdQ"/>
    <property type="match status" value="1"/>
</dbReference>
<evidence type="ECO:0000313" key="7">
    <source>
        <dbReference type="Proteomes" id="UP000235005"/>
    </source>
</evidence>